<evidence type="ECO:0000313" key="2">
    <source>
        <dbReference type="Proteomes" id="UP000010478"/>
    </source>
</evidence>
<reference evidence="1 2" key="1">
    <citation type="submission" date="2012-05" db="EMBL/GenBank/DDBJ databases">
        <title>Finished chromosome of genome of Oscillatoria sp. PCC 7112.</title>
        <authorList>
            <consortium name="US DOE Joint Genome Institute"/>
            <person name="Gugger M."/>
            <person name="Coursin T."/>
            <person name="Rippka R."/>
            <person name="Tandeau De Marsac N."/>
            <person name="Huntemann M."/>
            <person name="Wei C.-L."/>
            <person name="Han J."/>
            <person name="Detter J.C."/>
            <person name="Han C."/>
            <person name="Tapia R."/>
            <person name="Davenport K."/>
            <person name="Daligault H."/>
            <person name="Erkkila T."/>
            <person name="Gu W."/>
            <person name="Munk A.C.C."/>
            <person name="Teshima H."/>
            <person name="Xu Y."/>
            <person name="Chain P."/>
            <person name="Chen A."/>
            <person name="Krypides N."/>
            <person name="Mavromatis K."/>
            <person name="Markowitz V."/>
            <person name="Szeto E."/>
            <person name="Ivanova N."/>
            <person name="Mikhailova N."/>
            <person name="Ovchinnikova G."/>
            <person name="Pagani I."/>
            <person name="Pati A."/>
            <person name="Goodwin L."/>
            <person name="Peters L."/>
            <person name="Pitluck S."/>
            <person name="Woyke T."/>
            <person name="Kerfeld C."/>
        </authorList>
    </citation>
    <scope>NUCLEOTIDE SEQUENCE [LARGE SCALE GENOMIC DNA]</scope>
    <source>
        <strain evidence="1 2">PCC 7112</strain>
    </source>
</reference>
<proteinExistence type="predicted"/>
<dbReference type="Proteomes" id="UP000010478">
    <property type="component" value="Chromosome"/>
</dbReference>
<sequence length="66" mass="7681">MTLNWQVRGEKRASFIALFGDDRKFAIKFMLLFNLTNLAFFKLIRSLLGKICILIYKAAPEISDLR</sequence>
<keyword evidence="2" id="KW-1185">Reference proteome</keyword>
<dbReference type="HOGENOM" id="CLU_2826995_0_0_3"/>
<evidence type="ECO:0000313" key="1">
    <source>
        <dbReference type="EMBL" id="AFZ09404.1"/>
    </source>
</evidence>
<dbReference type="EMBL" id="CP003614">
    <property type="protein sequence ID" value="AFZ09404.1"/>
    <property type="molecule type" value="Genomic_DNA"/>
</dbReference>
<gene>
    <name evidence="1" type="ORF">Osc7112_5146</name>
</gene>
<name>K9VPB8_9CYAN</name>
<organism evidence="1 2">
    <name type="scientific">Phormidium nigroviride PCC 7112</name>
    <dbReference type="NCBI Taxonomy" id="179408"/>
    <lineage>
        <taxon>Bacteria</taxon>
        <taxon>Bacillati</taxon>
        <taxon>Cyanobacteriota</taxon>
        <taxon>Cyanophyceae</taxon>
        <taxon>Oscillatoriophycideae</taxon>
        <taxon>Oscillatoriales</taxon>
        <taxon>Oscillatoriaceae</taxon>
        <taxon>Phormidium</taxon>
    </lineage>
</organism>
<protein>
    <submittedName>
        <fullName evidence="1">Uncharacterized protein</fullName>
    </submittedName>
</protein>
<accession>K9VPB8</accession>
<dbReference type="KEGG" id="oni:Osc7112_5146"/>
<dbReference type="AlphaFoldDB" id="K9VPB8"/>